<reference evidence="1 2" key="1">
    <citation type="submission" date="2015-12" db="EMBL/GenBank/DDBJ databases">
        <title>Complete genome of Roseateles depolymerans KCTC 42856.</title>
        <authorList>
            <person name="Kim K.M."/>
        </authorList>
    </citation>
    <scope>NUCLEOTIDE SEQUENCE [LARGE SCALE GENOMIC DNA]</scope>
    <source>
        <strain evidence="1 2">KCTC 42856</strain>
    </source>
</reference>
<keyword evidence="2" id="KW-1185">Reference proteome</keyword>
<proteinExistence type="predicted"/>
<protein>
    <submittedName>
        <fullName evidence="1">Uncharacterized protein</fullName>
    </submittedName>
</protein>
<dbReference type="AlphaFoldDB" id="A0A0U3LP00"/>
<name>A0A0U3LP00_9BURK</name>
<gene>
    <name evidence="1" type="ORF">RD2015_2191</name>
</gene>
<dbReference type="Proteomes" id="UP000060699">
    <property type="component" value="Chromosome"/>
</dbReference>
<dbReference type="EMBL" id="CP013729">
    <property type="protein sequence ID" value="ALV06663.1"/>
    <property type="molecule type" value="Genomic_DNA"/>
</dbReference>
<evidence type="ECO:0000313" key="1">
    <source>
        <dbReference type="EMBL" id="ALV06663.1"/>
    </source>
</evidence>
<organism evidence="1 2">
    <name type="scientific">Roseateles depolymerans</name>
    <dbReference type="NCBI Taxonomy" id="76731"/>
    <lineage>
        <taxon>Bacteria</taxon>
        <taxon>Pseudomonadati</taxon>
        <taxon>Pseudomonadota</taxon>
        <taxon>Betaproteobacteria</taxon>
        <taxon>Burkholderiales</taxon>
        <taxon>Sphaerotilaceae</taxon>
        <taxon>Roseateles</taxon>
    </lineage>
</organism>
<dbReference type="KEGG" id="rdp:RD2015_2191"/>
<evidence type="ECO:0000313" key="2">
    <source>
        <dbReference type="Proteomes" id="UP000060699"/>
    </source>
</evidence>
<sequence length="341" mass="37524">MTTNITMELAEALQALLDEQNGPPLEVFADQWNEAVKRSRSALAAYAALASAPAQPVAAMDEQWADFQSQLTAIHGMAEGEVRRAVFKLATAFAEVRALAAQAAPKVPGHTSISTEELVERIGEAHDASLDDDHRGARQILSVLMHDLVRTTEYSATSPEAKAQVSTEPPPAHSLPDWDECKARVDSGTATHLHQFIYDHDDADPNRSGWFLYRLEQVIEEAKAQAVPKCKVVEVGFRWDGDALHHVPQLVVEFDPVPMDSPIGAKGWKDRDALHRLLAAAPRPPKQEERKPLTDEQIVDLQDKYVGLPSASYPLTTSDWVNFARAIEAEHGIRSTGGEHE</sequence>
<dbReference type="RefSeq" id="WP_058934905.1">
    <property type="nucleotide sequence ID" value="NZ_CP013729.1"/>
</dbReference>
<accession>A0A0U3LP00</accession>
<dbReference type="STRING" id="76731.RD2015_2191"/>